<dbReference type="PIRSF" id="PIRSF000410">
    <property type="entry name" value="CheR"/>
    <property type="match status" value="1"/>
</dbReference>
<dbReference type="PANTHER" id="PTHR24422:SF19">
    <property type="entry name" value="CHEMOTAXIS PROTEIN METHYLTRANSFERASE"/>
    <property type="match status" value="1"/>
</dbReference>
<comment type="caution">
    <text evidence="7">The sequence shown here is derived from an EMBL/GenBank/DDBJ whole genome shotgun (WGS) entry which is preliminary data.</text>
</comment>
<dbReference type="Pfam" id="PF03705">
    <property type="entry name" value="CheR_N"/>
    <property type="match status" value="1"/>
</dbReference>
<dbReference type="CDD" id="cd02440">
    <property type="entry name" value="AdoMet_MTases"/>
    <property type="match status" value="1"/>
</dbReference>
<keyword evidence="3" id="KW-0489">Methyltransferase</keyword>
<dbReference type="InterPro" id="IPR026024">
    <property type="entry name" value="Chemotaxis_MeTrfase_CheR"/>
</dbReference>
<evidence type="ECO:0000256" key="4">
    <source>
        <dbReference type="ARBA" id="ARBA00022679"/>
    </source>
</evidence>
<dbReference type="InterPro" id="IPR029063">
    <property type="entry name" value="SAM-dependent_MTases_sf"/>
</dbReference>
<keyword evidence="5" id="KW-0949">S-adenosyl-L-methionine</keyword>
<evidence type="ECO:0000259" key="6">
    <source>
        <dbReference type="PROSITE" id="PS50123"/>
    </source>
</evidence>
<dbReference type="InterPro" id="IPR036804">
    <property type="entry name" value="CheR_N_sf"/>
</dbReference>
<dbReference type="InterPro" id="IPR000780">
    <property type="entry name" value="CheR_MeTrfase"/>
</dbReference>
<dbReference type="SMART" id="SM00138">
    <property type="entry name" value="MeTrc"/>
    <property type="match status" value="1"/>
</dbReference>
<comment type="catalytic activity">
    <reaction evidence="1">
        <text>L-glutamyl-[protein] + S-adenosyl-L-methionine = [protein]-L-glutamate 5-O-methyl ester + S-adenosyl-L-homocysteine</text>
        <dbReference type="Rhea" id="RHEA:24452"/>
        <dbReference type="Rhea" id="RHEA-COMP:10208"/>
        <dbReference type="Rhea" id="RHEA-COMP:10311"/>
        <dbReference type="ChEBI" id="CHEBI:29973"/>
        <dbReference type="ChEBI" id="CHEBI:57856"/>
        <dbReference type="ChEBI" id="CHEBI:59789"/>
        <dbReference type="ChEBI" id="CHEBI:82795"/>
        <dbReference type="EC" id="2.1.1.80"/>
    </reaction>
</comment>
<gene>
    <name evidence="7" type="ORF">LMF89_23275</name>
</gene>
<evidence type="ECO:0000256" key="1">
    <source>
        <dbReference type="ARBA" id="ARBA00001541"/>
    </source>
</evidence>
<organism evidence="7 8">
    <name type="scientific">Pelosinus baikalensis</name>
    <dbReference type="NCBI Taxonomy" id="2892015"/>
    <lineage>
        <taxon>Bacteria</taxon>
        <taxon>Bacillati</taxon>
        <taxon>Bacillota</taxon>
        <taxon>Negativicutes</taxon>
        <taxon>Selenomonadales</taxon>
        <taxon>Sporomusaceae</taxon>
        <taxon>Pelosinus</taxon>
    </lineage>
</organism>
<evidence type="ECO:0000256" key="2">
    <source>
        <dbReference type="ARBA" id="ARBA00012534"/>
    </source>
</evidence>
<dbReference type="RefSeq" id="WP_229537127.1">
    <property type="nucleotide sequence ID" value="NZ_JAJHJB010000055.1"/>
</dbReference>
<feature type="domain" description="CheR-type methyltransferase" evidence="6">
    <location>
        <begin position="1"/>
        <end position="271"/>
    </location>
</feature>
<dbReference type="Gene3D" id="3.40.50.150">
    <property type="entry name" value="Vaccinia Virus protein VP39"/>
    <property type="match status" value="1"/>
</dbReference>
<reference evidence="7" key="1">
    <citation type="submission" date="2021-11" db="EMBL/GenBank/DDBJ databases">
        <title>Description of a new species Pelosinus isolated from the bottom sediments of Lake Baikal.</title>
        <authorList>
            <person name="Zakharyuk A."/>
        </authorList>
    </citation>
    <scope>NUCLEOTIDE SEQUENCE</scope>
    <source>
        <strain evidence="7">Bkl1</strain>
    </source>
</reference>
<dbReference type="SUPFAM" id="SSF47757">
    <property type="entry name" value="Chemotaxis receptor methyltransferase CheR, N-terminal domain"/>
    <property type="match status" value="1"/>
</dbReference>
<accession>A0ABS8I0W5</accession>
<evidence type="ECO:0000313" key="8">
    <source>
        <dbReference type="Proteomes" id="UP001165492"/>
    </source>
</evidence>
<keyword evidence="4" id="KW-0808">Transferase</keyword>
<evidence type="ECO:0000313" key="7">
    <source>
        <dbReference type="EMBL" id="MCC5468263.1"/>
    </source>
</evidence>
<protein>
    <recommendedName>
        <fullName evidence="2">protein-glutamate O-methyltransferase</fullName>
        <ecNumber evidence="2">2.1.1.80</ecNumber>
    </recommendedName>
</protein>
<dbReference type="PRINTS" id="PR00996">
    <property type="entry name" value="CHERMTFRASE"/>
</dbReference>
<sequence>MKDITEREFTELVGFVKQTYGINLLHKKTLVCGRLNNYIVQSGFQSFSEYFSHVKSDHTGKSGVILVNKLTTNHTYFLREPQHFEFLERVILPYYAANEARKKDLRVWSAGCSTGEEPYTLAILINSYFGVKKYGWDTKILATDISTVVLEQAQKAVYASTQLEKLPERWREQYFTKIDAESSIVKDSIRQEVIFRRFNLMNEMFPFKKKFHLIFCRNVMIYFDAETKVKLINRFYDHMEPGGYLFIGHSESINRHESNYQFVAPAIYRKV</sequence>
<dbReference type="PANTHER" id="PTHR24422">
    <property type="entry name" value="CHEMOTAXIS PROTEIN METHYLTRANSFERASE"/>
    <property type="match status" value="1"/>
</dbReference>
<name>A0ABS8I0W5_9FIRM</name>
<evidence type="ECO:0000256" key="3">
    <source>
        <dbReference type="ARBA" id="ARBA00022603"/>
    </source>
</evidence>
<dbReference type="Proteomes" id="UP001165492">
    <property type="component" value="Unassembled WGS sequence"/>
</dbReference>
<dbReference type="EC" id="2.1.1.80" evidence="2"/>
<proteinExistence type="predicted"/>
<dbReference type="PROSITE" id="PS50123">
    <property type="entry name" value="CHER"/>
    <property type="match status" value="1"/>
</dbReference>
<dbReference type="InterPro" id="IPR050903">
    <property type="entry name" value="Bact_Chemotaxis_MeTrfase"/>
</dbReference>
<dbReference type="InterPro" id="IPR022641">
    <property type="entry name" value="CheR_N"/>
</dbReference>
<dbReference type="Pfam" id="PF01739">
    <property type="entry name" value="CheR"/>
    <property type="match status" value="1"/>
</dbReference>
<dbReference type="InterPro" id="IPR022642">
    <property type="entry name" value="CheR_C"/>
</dbReference>
<dbReference type="SUPFAM" id="SSF53335">
    <property type="entry name" value="S-adenosyl-L-methionine-dependent methyltransferases"/>
    <property type="match status" value="1"/>
</dbReference>
<dbReference type="Gene3D" id="1.10.155.10">
    <property type="entry name" value="Chemotaxis receptor methyltransferase CheR, N-terminal domain"/>
    <property type="match status" value="1"/>
</dbReference>
<evidence type="ECO:0000256" key="5">
    <source>
        <dbReference type="ARBA" id="ARBA00022691"/>
    </source>
</evidence>
<dbReference type="EMBL" id="JAJHJB010000055">
    <property type="protein sequence ID" value="MCC5468263.1"/>
    <property type="molecule type" value="Genomic_DNA"/>
</dbReference>
<keyword evidence="8" id="KW-1185">Reference proteome</keyword>